<keyword evidence="8" id="KW-1185">Reference proteome</keyword>
<accession>A0A8C4SB73</accession>
<keyword evidence="2" id="KW-1064">Adaptive immunity</keyword>
<dbReference type="SMART" id="SM00409">
    <property type="entry name" value="IG"/>
    <property type="match status" value="1"/>
</dbReference>
<dbReference type="InterPro" id="IPR036179">
    <property type="entry name" value="Ig-like_dom_sf"/>
</dbReference>
<protein>
    <recommendedName>
        <fullName evidence="6">Ig-like domain-containing protein</fullName>
    </recommendedName>
</protein>
<dbReference type="Pfam" id="PF07686">
    <property type="entry name" value="V-set"/>
    <property type="match status" value="1"/>
</dbReference>
<dbReference type="Ensembl" id="ENSECRT00000014368.1">
    <property type="protein sequence ID" value="ENSECRP00000014123.1"/>
    <property type="gene ID" value="ENSECRG00000009411.1"/>
</dbReference>
<name>A0A8C4SB73_ERPCA</name>
<evidence type="ECO:0000313" key="7">
    <source>
        <dbReference type="Ensembl" id="ENSECRP00000014123.1"/>
    </source>
</evidence>
<dbReference type="InterPro" id="IPR007110">
    <property type="entry name" value="Ig-like_dom"/>
</dbReference>
<dbReference type="GO" id="GO:0002250">
    <property type="term" value="P:adaptive immune response"/>
    <property type="evidence" value="ECO:0007669"/>
    <property type="project" value="UniProtKB-KW"/>
</dbReference>
<dbReference type="FunFam" id="2.60.40.10:FF:002173">
    <property type="entry name" value="TRADV8 protein"/>
    <property type="match status" value="1"/>
</dbReference>
<dbReference type="PANTHER" id="PTHR19367:SF18">
    <property type="entry name" value="T CELL RECEPTOR ALPHA VARIABLE 16"/>
    <property type="match status" value="1"/>
</dbReference>
<evidence type="ECO:0000256" key="1">
    <source>
        <dbReference type="ARBA" id="ARBA00022729"/>
    </source>
</evidence>
<dbReference type="InterPro" id="IPR003599">
    <property type="entry name" value="Ig_sub"/>
</dbReference>
<evidence type="ECO:0000256" key="5">
    <source>
        <dbReference type="ARBA" id="ARBA00043266"/>
    </source>
</evidence>
<sequence length="135" mass="15297">VFTSSCLVTGSGDSITNIQTDVLGKEMHLVTLSCNYSTSDSTVYLFWYRQYPGQVIQYILSKGARSTDSFMNISPFAKDRFSSATGQDFTELTISHLTLNDSAIYYCALRLTALYFIHTLNKNYQNHRTYGMHLC</sequence>
<evidence type="ECO:0000259" key="6">
    <source>
        <dbReference type="PROSITE" id="PS50835"/>
    </source>
</evidence>
<dbReference type="Gene3D" id="2.60.40.10">
    <property type="entry name" value="Immunoglobulins"/>
    <property type="match status" value="1"/>
</dbReference>
<keyword evidence="5" id="KW-0391">Immunity</keyword>
<dbReference type="InterPro" id="IPR013106">
    <property type="entry name" value="Ig_V-set"/>
</dbReference>
<dbReference type="SUPFAM" id="SSF48726">
    <property type="entry name" value="Immunoglobulin"/>
    <property type="match status" value="1"/>
</dbReference>
<proteinExistence type="predicted"/>
<dbReference type="GO" id="GO:0042101">
    <property type="term" value="C:T cell receptor complex"/>
    <property type="evidence" value="ECO:0007669"/>
    <property type="project" value="UniProtKB-KW"/>
</dbReference>
<keyword evidence="4" id="KW-0393">Immunoglobulin domain</keyword>
<evidence type="ECO:0000313" key="8">
    <source>
        <dbReference type="Proteomes" id="UP000694620"/>
    </source>
</evidence>
<evidence type="ECO:0000256" key="4">
    <source>
        <dbReference type="ARBA" id="ARBA00023319"/>
    </source>
</evidence>
<keyword evidence="1" id="KW-0732">Signal</keyword>
<evidence type="ECO:0000256" key="2">
    <source>
        <dbReference type="ARBA" id="ARBA00023130"/>
    </source>
</evidence>
<keyword evidence="5" id="KW-1279">T cell receptor</keyword>
<dbReference type="PANTHER" id="PTHR19367">
    <property type="entry name" value="T-CELL RECEPTOR ALPHA CHAIN V REGION"/>
    <property type="match status" value="1"/>
</dbReference>
<feature type="domain" description="Ig-like" evidence="6">
    <location>
        <begin position="24"/>
        <end position="107"/>
    </location>
</feature>
<keyword evidence="3" id="KW-0675">Receptor</keyword>
<dbReference type="AlphaFoldDB" id="A0A8C4SB73"/>
<reference evidence="7" key="2">
    <citation type="submission" date="2025-08" db="UniProtKB">
        <authorList>
            <consortium name="Ensembl"/>
        </authorList>
    </citation>
    <scope>IDENTIFICATION</scope>
</reference>
<dbReference type="InterPro" id="IPR013783">
    <property type="entry name" value="Ig-like_fold"/>
</dbReference>
<evidence type="ECO:0000256" key="3">
    <source>
        <dbReference type="ARBA" id="ARBA00023170"/>
    </source>
</evidence>
<reference evidence="7" key="3">
    <citation type="submission" date="2025-09" db="UniProtKB">
        <authorList>
            <consortium name="Ensembl"/>
        </authorList>
    </citation>
    <scope>IDENTIFICATION</scope>
</reference>
<dbReference type="Proteomes" id="UP000694620">
    <property type="component" value="Chromosome 9"/>
</dbReference>
<organism evidence="7 8">
    <name type="scientific">Erpetoichthys calabaricus</name>
    <name type="common">Rope fish</name>
    <name type="synonym">Calamoichthys calabaricus</name>
    <dbReference type="NCBI Taxonomy" id="27687"/>
    <lineage>
        <taxon>Eukaryota</taxon>
        <taxon>Metazoa</taxon>
        <taxon>Chordata</taxon>
        <taxon>Craniata</taxon>
        <taxon>Vertebrata</taxon>
        <taxon>Euteleostomi</taxon>
        <taxon>Actinopterygii</taxon>
        <taxon>Polypteriformes</taxon>
        <taxon>Polypteridae</taxon>
        <taxon>Erpetoichthys</taxon>
    </lineage>
</organism>
<dbReference type="PROSITE" id="PS50835">
    <property type="entry name" value="IG_LIKE"/>
    <property type="match status" value="1"/>
</dbReference>
<dbReference type="GeneTree" id="ENSGT00830000128446"/>
<reference evidence="7" key="1">
    <citation type="submission" date="2021-06" db="EMBL/GenBank/DDBJ databases">
        <authorList>
            <consortium name="Wellcome Sanger Institute Data Sharing"/>
        </authorList>
    </citation>
    <scope>NUCLEOTIDE SEQUENCE [LARGE SCALE GENOMIC DNA]</scope>
</reference>
<dbReference type="InterPro" id="IPR051287">
    <property type="entry name" value="TCR_variable_region"/>
</dbReference>
<dbReference type="SMART" id="SM00406">
    <property type="entry name" value="IGv"/>
    <property type="match status" value="1"/>
</dbReference>